<dbReference type="InterPro" id="IPR003675">
    <property type="entry name" value="Rce1/LyrA-like_dom"/>
</dbReference>
<feature type="transmembrane region" description="Helical" evidence="1">
    <location>
        <begin position="124"/>
        <end position="148"/>
    </location>
</feature>
<gene>
    <name evidence="3" type="ORF">HNR25_002994</name>
</gene>
<feature type="transmembrane region" description="Helical" evidence="1">
    <location>
        <begin position="261"/>
        <end position="279"/>
    </location>
</feature>
<name>A0A841EDX4_9ACTN</name>
<keyword evidence="1" id="KW-0812">Transmembrane</keyword>
<comment type="caution">
    <text evidence="3">The sequence shown here is derived from an EMBL/GenBank/DDBJ whole genome shotgun (WGS) entry which is preliminary data.</text>
</comment>
<feature type="transmembrane region" description="Helical" evidence="1">
    <location>
        <begin position="188"/>
        <end position="209"/>
    </location>
</feature>
<feature type="transmembrane region" description="Helical" evidence="1">
    <location>
        <begin position="160"/>
        <end position="182"/>
    </location>
</feature>
<dbReference type="Proteomes" id="UP000578077">
    <property type="component" value="Unassembled WGS sequence"/>
</dbReference>
<dbReference type="EMBL" id="JACHLY010000001">
    <property type="protein sequence ID" value="MBB5999243.1"/>
    <property type="molecule type" value="Genomic_DNA"/>
</dbReference>
<sequence>MAKSFGRLWRWGAAAAVAALATALVLNPLVPMPVTGPAAVAHGALLVPTAAGVALIAVLTDHRERKRLDERVRTALEGHSVPNEVVWLLALLVVFLVATPGISYFAGLFFPGVSWEVMMPPVRILMLFVLPLVVVDLGGFTISGYSTVMPSIAMSVTERWRWMGAVPAAAVLVLAALAINPAPAPSPVVLLAAVLAVVAAVAVPEEIFFRALVQTRLEQVLGRWTGILAGAALFTATSVYLSELGDFSRQAQQLEFGIPHAIVFYAGVGVLQGYLWAAYRNIWLNILLRSGVLLLRVAPALQLV</sequence>
<proteinExistence type="predicted"/>
<feature type="transmembrane region" description="Helical" evidence="1">
    <location>
        <begin position="41"/>
        <end position="60"/>
    </location>
</feature>
<evidence type="ECO:0000313" key="4">
    <source>
        <dbReference type="Proteomes" id="UP000578077"/>
    </source>
</evidence>
<dbReference type="AlphaFoldDB" id="A0A841EDX4"/>
<keyword evidence="1" id="KW-1133">Transmembrane helix</keyword>
<dbReference type="GO" id="GO:0080120">
    <property type="term" value="P:CAAX-box protein maturation"/>
    <property type="evidence" value="ECO:0007669"/>
    <property type="project" value="UniProtKB-ARBA"/>
</dbReference>
<evidence type="ECO:0000256" key="1">
    <source>
        <dbReference type="SAM" id="Phobius"/>
    </source>
</evidence>
<protein>
    <submittedName>
        <fullName evidence="3">Membrane protease YdiL (CAAX protease family)</fullName>
    </submittedName>
</protein>
<keyword evidence="1" id="KW-0472">Membrane</keyword>
<feature type="transmembrane region" description="Helical" evidence="1">
    <location>
        <begin position="221"/>
        <end position="241"/>
    </location>
</feature>
<feature type="transmembrane region" description="Helical" evidence="1">
    <location>
        <begin position="81"/>
        <end position="104"/>
    </location>
</feature>
<reference evidence="3 4" key="1">
    <citation type="submission" date="2020-08" db="EMBL/GenBank/DDBJ databases">
        <title>Sequencing the genomes of 1000 actinobacteria strains.</title>
        <authorList>
            <person name="Klenk H.-P."/>
        </authorList>
    </citation>
    <scope>NUCLEOTIDE SEQUENCE [LARGE SCALE GENOMIC DNA]</scope>
    <source>
        <strain evidence="3 4">DSM 44593</strain>
    </source>
</reference>
<evidence type="ECO:0000313" key="3">
    <source>
        <dbReference type="EMBL" id="MBB5999243.1"/>
    </source>
</evidence>
<keyword evidence="3" id="KW-0645">Protease</keyword>
<keyword evidence="4" id="KW-1185">Reference proteome</keyword>
<accession>A0A841EDX4</accession>
<dbReference type="GO" id="GO:0006508">
    <property type="term" value="P:proteolysis"/>
    <property type="evidence" value="ECO:0007669"/>
    <property type="project" value="UniProtKB-KW"/>
</dbReference>
<evidence type="ECO:0000259" key="2">
    <source>
        <dbReference type="Pfam" id="PF02517"/>
    </source>
</evidence>
<organism evidence="3 4">
    <name type="scientific">Streptomonospora salina</name>
    <dbReference type="NCBI Taxonomy" id="104205"/>
    <lineage>
        <taxon>Bacteria</taxon>
        <taxon>Bacillati</taxon>
        <taxon>Actinomycetota</taxon>
        <taxon>Actinomycetes</taxon>
        <taxon>Streptosporangiales</taxon>
        <taxon>Nocardiopsidaceae</taxon>
        <taxon>Streptomonospora</taxon>
    </lineage>
</organism>
<keyword evidence="3" id="KW-0378">Hydrolase</keyword>
<feature type="domain" description="CAAX prenyl protease 2/Lysostaphin resistance protein A-like" evidence="2">
    <location>
        <begin position="190"/>
        <end position="289"/>
    </location>
</feature>
<dbReference type="RefSeq" id="WP_152498506.1">
    <property type="nucleotide sequence ID" value="NZ_BAABKT010000026.1"/>
</dbReference>
<dbReference type="GO" id="GO:0004175">
    <property type="term" value="F:endopeptidase activity"/>
    <property type="evidence" value="ECO:0007669"/>
    <property type="project" value="UniProtKB-ARBA"/>
</dbReference>
<dbReference type="Pfam" id="PF02517">
    <property type="entry name" value="Rce1-like"/>
    <property type="match status" value="1"/>
</dbReference>